<protein>
    <recommendedName>
        <fullName evidence="2">CCL2-like lectin domain-containing protein</fullName>
    </recommendedName>
</protein>
<name>A0A0C9VHV7_SPHS4</name>
<feature type="signal peptide" evidence="1">
    <location>
        <begin position="1"/>
        <end position="19"/>
    </location>
</feature>
<dbReference type="HOGENOM" id="CLU_141792_0_0_1"/>
<dbReference type="AlphaFoldDB" id="A0A0C9VHV7"/>
<evidence type="ECO:0000256" key="1">
    <source>
        <dbReference type="SAM" id="SignalP"/>
    </source>
</evidence>
<evidence type="ECO:0000313" key="3">
    <source>
        <dbReference type="EMBL" id="KIJ37115.1"/>
    </source>
</evidence>
<dbReference type="EMBL" id="KN837172">
    <property type="protein sequence ID" value="KIJ37115.1"/>
    <property type="molecule type" value="Genomic_DNA"/>
</dbReference>
<gene>
    <name evidence="3" type="ORF">M422DRAFT_260505</name>
</gene>
<evidence type="ECO:0000259" key="2">
    <source>
        <dbReference type="Pfam" id="PF21595"/>
    </source>
</evidence>
<keyword evidence="1" id="KW-0732">Signal</keyword>
<dbReference type="Pfam" id="PF21595">
    <property type="entry name" value="CCL2-like"/>
    <property type="match status" value="1"/>
</dbReference>
<dbReference type="InterPro" id="IPR035992">
    <property type="entry name" value="Ricin_B-like_lectins"/>
</dbReference>
<feature type="domain" description="CCL2-like lectin" evidence="2">
    <location>
        <begin position="26"/>
        <end position="113"/>
    </location>
</feature>
<dbReference type="SUPFAM" id="SSF50370">
    <property type="entry name" value="Ricin B-like lectins"/>
    <property type="match status" value="1"/>
</dbReference>
<keyword evidence="4" id="KW-1185">Reference proteome</keyword>
<reference evidence="3 4" key="1">
    <citation type="submission" date="2014-06" db="EMBL/GenBank/DDBJ databases">
        <title>Evolutionary Origins and Diversification of the Mycorrhizal Mutualists.</title>
        <authorList>
            <consortium name="DOE Joint Genome Institute"/>
            <consortium name="Mycorrhizal Genomics Consortium"/>
            <person name="Kohler A."/>
            <person name="Kuo A."/>
            <person name="Nagy L.G."/>
            <person name="Floudas D."/>
            <person name="Copeland A."/>
            <person name="Barry K.W."/>
            <person name="Cichocki N."/>
            <person name="Veneault-Fourrey C."/>
            <person name="LaButti K."/>
            <person name="Lindquist E.A."/>
            <person name="Lipzen A."/>
            <person name="Lundell T."/>
            <person name="Morin E."/>
            <person name="Murat C."/>
            <person name="Riley R."/>
            <person name="Ohm R."/>
            <person name="Sun H."/>
            <person name="Tunlid A."/>
            <person name="Henrissat B."/>
            <person name="Grigoriev I.V."/>
            <person name="Hibbett D.S."/>
            <person name="Martin F."/>
        </authorList>
    </citation>
    <scope>NUCLEOTIDE SEQUENCE [LARGE SCALE GENOMIC DNA]</scope>
    <source>
        <strain evidence="3 4">SS14</strain>
    </source>
</reference>
<dbReference type="InterPro" id="IPR048746">
    <property type="entry name" value="CCL2-like_lectin"/>
</dbReference>
<feature type="chain" id="PRO_5002204785" description="CCL2-like lectin domain-containing protein" evidence="1">
    <location>
        <begin position="20"/>
        <end position="117"/>
    </location>
</feature>
<accession>A0A0C9VHV7</accession>
<dbReference type="Gene3D" id="2.80.10.50">
    <property type="match status" value="1"/>
</dbReference>
<dbReference type="OrthoDB" id="5271368at2759"/>
<dbReference type="Proteomes" id="UP000054279">
    <property type="component" value="Unassembled WGS sequence"/>
</dbReference>
<evidence type="ECO:0000313" key="4">
    <source>
        <dbReference type="Proteomes" id="UP000054279"/>
    </source>
</evidence>
<proteinExistence type="predicted"/>
<sequence>MQLLSIFGPILFAVYLVVAQSTPADGNYVIINRGLSSAGNKLAITFNQPGQPPIMAPLVGGANQTWALATCNAVTQTITSVANTGQQISVGSGDSFLMMWSPVFAIWSIRSSTADST</sequence>
<organism evidence="3 4">
    <name type="scientific">Sphaerobolus stellatus (strain SS14)</name>
    <dbReference type="NCBI Taxonomy" id="990650"/>
    <lineage>
        <taxon>Eukaryota</taxon>
        <taxon>Fungi</taxon>
        <taxon>Dikarya</taxon>
        <taxon>Basidiomycota</taxon>
        <taxon>Agaricomycotina</taxon>
        <taxon>Agaricomycetes</taxon>
        <taxon>Phallomycetidae</taxon>
        <taxon>Geastrales</taxon>
        <taxon>Sphaerobolaceae</taxon>
        <taxon>Sphaerobolus</taxon>
    </lineage>
</organism>